<dbReference type="Proteomes" id="UP000694044">
    <property type="component" value="Unassembled WGS sequence"/>
</dbReference>
<gene>
    <name evidence="3" type="ORF">PHYPSEUDO_004638</name>
</gene>
<name>A0A8T1VQZ7_9STRA</name>
<reference evidence="3" key="1">
    <citation type="submission" date="2021-02" db="EMBL/GenBank/DDBJ databases">
        <authorList>
            <person name="Palmer J.M."/>
        </authorList>
    </citation>
    <scope>NUCLEOTIDE SEQUENCE</scope>
    <source>
        <strain evidence="3">SCRP734</strain>
    </source>
</reference>
<evidence type="ECO:0000313" key="4">
    <source>
        <dbReference type="Proteomes" id="UP000694044"/>
    </source>
</evidence>
<feature type="region of interest" description="Disordered" evidence="1">
    <location>
        <begin position="23"/>
        <end position="134"/>
    </location>
</feature>
<accession>A0A8T1VQZ7</accession>
<evidence type="ECO:0008006" key="5">
    <source>
        <dbReference type="Google" id="ProtNLM"/>
    </source>
</evidence>
<protein>
    <recommendedName>
        <fullName evidence="5">RxLR effector protein</fullName>
    </recommendedName>
</protein>
<dbReference type="EMBL" id="JAGDFM010000200">
    <property type="protein sequence ID" value="KAG7382668.1"/>
    <property type="molecule type" value="Genomic_DNA"/>
</dbReference>
<proteinExistence type="predicted"/>
<evidence type="ECO:0000313" key="3">
    <source>
        <dbReference type="EMBL" id="KAG7382668.1"/>
    </source>
</evidence>
<evidence type="ECO:0000256" key="1">
    <source>
        <dbReference type="SAM" id="MobiDB-lite"/>
    </source>
</evidence>
<keyword evidence="4" id="KW-1185">Reference proteome</keyword>
<feature type="compositionally biased region" description="Low complexity" evidence="1">
    <location>
        <begin position="73"/>
        <end position="87"/>
    </location>
</feature>
<feature type="compositionally biased region" description="Polar residues" evidence="1">
    <location>
        <begin position="117"/>
        <end position="126"/>
    </location>
</feature>
<organism evidence="3 4">
    <name type="scientific">Phytophthora pseudosyringae</name>
    <dbReference type="NCBI Taxonomy" id="221518"/>
    <lineage>
        <taxon>Eukaryota</taxon>
        <taxon>Sar</taxon>
        <taxon>Stramenopiles</taxon>
        <taxon>Oomycota</taxon>
        <taxon>Peronosporomycetes</taxon>
        <taxon>Peronosporales</taxon>
        <taxon>Peronosporaceae</taxon>
        <taxon>Phytophthora</taxon>
    </lineage>
</organism>
<sequence length="156" mass="14782">MKSGVLAVLLFMSAIAIAAAQDPSTTGGQAGSLASDPNVPTTTQPATTAPPTTGASAGVGSATTGAPAPPAFAAPATQAPWAANPAPMTDGSGSGSFGSAGDIETPATTRPKRVTDSSRSQSSTPTPAEDSSAAITATTTGAWAVGGLALGLAAML</sequence>
<keyword evidence="2" id="KW-0732">Signal</keyword>
<feature type="compositionally biased region" description="Low complexity" evidence="1">
    <location>
        <begin position="40"/>
        <end position="66"/>
    </location>
</feature>
<comment type="caution">
    <text evidence="3">The sequence shown here is derived from an EMBL/GenBank/DDBJ whole genome shotgun (WGS) entry which is preliminary data.</text>
</comment>
<feature type="signal peptide" evidence="2">
    <location>
        <begin position="1"/>
        <end position="20"/>
    </location>
</feature>
<dbReference type="AlphaFoldDB" id="A0A8T1VQZ7"/>
<feature type="chain" id="PRO_5035728186" description="RxLR effector protein" evidence="2">
    <location>
        <begin position="21"/>
        <end position="156"/>
    </location>
</feature>
<evidence type="ECO:0000256" key="2">
    <source>
        <dbReference type="SAM" id="SignalP"/>
    </source>
</evidence>